<evidence type="ECO:0008006" key="4">
    <source>
        <dbReference type="Google" id="ProtNLM"/>
    </source>
</evidence>
<feature type="transmembrane region" description="Helical" evidence="1">
    <location>
        <begin position="32"/>
        <end position="48"/>
    </location>
</feature>
<dbReference type="AlphaFoldDB" id="A0A7I7M973"/>
<dbReference type="KEGG" id="mpsc:MPSYJ_22120"/>
<feature type="transmembrane region" description="Helical" evidence="1">
    <location>
        <begin position="129"/>
        <end position="148"/>
    </location>
</feature>
<keyword evidence="3" id="KW-1185">Reference proteome</keyword>
<sequence>MEDITPADARAALTAVDRARTRVVDEVGLPRWYWWLLAAGWLGLGVIGDLGAPWLAVAATVAFGVAHATVASRRLDGRRRTARLQVSADTAGRRLPVVVIGMLVVLVAVTIAAGFALEADGARHPGIGAGLLVAVIVGLGGDGMLRALRRRVRA</sequence>
<evidence type="ECO:0000313" key="2">
    <source>
        <dbReference type="EMBL" id="BBX68751.1"/>
    </source>
</evidence>
<protein>
    <recommendedName>
        <fullName evidence="4">Transmembrane protein</fullName>
    </recommendedName>
</protein>
<accession>A0A7I7M973</accession>
<feature type="transmembrane region" description="Helical" evidence="1">
    <location>
        <begin position="95"/>
        <end position="117"/>
    </location>
</feature>
<organism evidence="2 3">
    <name type="scientific">Mycolicibacterium psychrotolerans</name>
    <dbReference type="NCBI Taxonomy" id="216929"/>
    <lineage>
        <taxon>Bacteria</taxon>
        <taxon>Bacillati</taxon>
        <taxon>Actinomycetota</taxon>
        <taxon>Actinomycetes</taxon>
        <taxon>Mycobacteriales</taxon>
        <taxon>Mycobacteriaceae</taxon>
        <taxon>Mycolicibacterium</taxon>
    </lineage>
</organism>
<gene>
    <name evidence="2" type="ORF">MPSYJ_22120</name>
</gene>
<dbReference type="EMBL" id="AP022574">
    <property type="protein sequence ID" value="BBX68751.1"/>
    <property type="molecule type" value="Genomic_DNA"/>
</dbReference>
<dbReference type="Proteomes" id="UP000466514">
    <property type="component" value="Chromosome"/>
</dbReference>
<keyword evidence="1" id="KW-0472">Membrane</keyword>
<dbReference type="RefSeq" id="WP_163722249.1">
    <property type="nucleotide sequence ID" value="NZ_AP022574.1"/>
</dbReference>
<feature type="transmembrane region" description="Helical" evidence="1">
    <location>
        <begin position="54"/>
        <end position="75"/>
    </location>
</feature>
<evidence type="ECO:0000313" key="3">
    <source>
        <dbReference type="Proteomes" id="UP000466514"/>
    </source>
</evidence>
<reference evidence="2 3" key="1">
    <citation type="journal article" date="2019" name="Emerg. Microbes Infect.">
        <title>Comprehensive subspecies identification of 175 nontuberculous mycobacteria species based on 7547 genomic profiles.</title>
        <authorList>
            <person name="Matsumoto Y."/>
            <person name="Kinjo T."/>
            <person name="Motooka D."/>
            <person name="Nabeya D."/>
            <person name="Jung N."/>
            <person name="Uechi K."/>
            <person name="Horii T."/>
            <person name="Iida T."/>
            <person name="Fujita J."/>
            <person name="Nakamura S."/>
        </authorList>
    </citation>
    <scope>NUCLEOTIDE SEQUENCE [LARGE SCALE GENOMIC DNA]</scope>
    <source>
        <strain evidence="2 3">JCM 13323</strain>
    </source>
</reference>
<name>A0A7I7M973_9MYCO</name>
<evidence type="ECO:0000256" key="1">
    <source>
        <dbReference type="SAM" id="Phobius"/>
    </source>
</evidence>
<keyword evidence="1" id="KW-1133">Transmembrane helix</keyword>
<proteinExistence type="predicted"/>
<keyword evidence="1" id="KW-0812">Transmembrane</keyword>